<comment type="subcellular location">
    <subcellularLocation>
        <location evidence="1">Membrane</location>
        <topology evidence="1">Single-pass type I membrane protein</topology>
    </subcellularLocation>
</comment>
<dbReference type="GO" id="GO:0004674">
    <property type="term" value="F:protein serine/threonine kinase activity"/>
    <property type="evidence" value="ECO:0007669"/>
    <property type="project" value="UniProtKB-KW"/>
</dbReference>
<keyword evidence="6 17" id="KW-0732">Signal</keyword>
<evidence type="ECO:0000259" key="18">
    <source>
        <dbReference type="PROSITE" id="PS50011"/>
    </source>
</evidence>
<evidence type="ECO:0000256" key="17">
    <source>
        <dbReference type="SAM" id="SignalP"/>
    </source>
</evidence>
<dbReference type="InterPro" id="IPR008271">
    <property type="entry name" value="Ser/Thr_kinase_AS"/>
</dbReference>
<dbReference type="GO" id="GO:0005524">
    <property type="term" value="F:ATP binding"/>
    <property type="evidence" value="ECO:0007669"/>
    <property type="project" value="UniProtKB-UniRule"/>
</dbReference>
<reference evidence="19" key="2">
    <citation type="submission" date="2018-03" db="EMBL/GenBank/DDBJ databases">
        <title>The Triticum urartu genome reveals the dynamic nature of wheat genome evolution.</title>
        <authorList>
            <person name="Ling H."/>
            <person name="Ma B."/>
            <person name="Shi X."/>
            <person name="Liu H."/>
            <person name="Dong L."/>
            <person name="Sun H."/>
            <person name="Cao Y."/>
            <person name="Gao Q."/>
            <person name="Zheng S."/>
            <person name="Li Y."/>
            <person name="Yu Y."/>
            <person name="Du H."/>
            <person name="Qi M."/>
            <person name="Li Y."/>
            <person name="Yu H."/>
            <person name="Cui Y."/>
            <person name="Wang N."/>
            <person name="Chen C."/>
            <person name="Wu H."/>
            <person name="Zhao Y."/>
            <person name="Zhang J."/>
            <person name="Li Y."/>
            <person name="Zhou W."/>
            <person name="Zhang B."/>
            <person name="Hu W."/>
            <person name="Eijk M."/>
            <person name="Tang J."/>
            <person name="Witsenboer H."/>
            <person name="Zhao S."/>
            <person name="Li Z."/>
            <person name="Zhang A."/>
            <person name="Wang D."/>
            <person name="Liang C."/>
        </authorList>
    </citation>
    <scope>NUCLEOTIDE SEQUENCE [LARGE SCALE GENOMIC DNA]</scope>
    <source>
        <strain evidence="19">cv. G1812</strain>
    </source>
</reference>
<keyword evidence="5" id="KW-0812">Transmembrane</keyword>
<evidence type="ECO:0000256" key="3">
    <source>
        <dbReference type="ARBA" id="ARBA00022614"/>
    </source>
</evidence>
<feature type="chain" id="PRO_5035758860" description="Protein kinase domain-containing protein" evidence="17">
    <location>
        <begin position="18"/>
        <end position="375"/>
    </location>
</feature>
<dbReference type="FunFam" id="3.30.200.20:FF:000394">
    <property type="entry name" value="Leucine-rich repeat receptor-like protein kinase"/>
    <property type="match status" value="1"/>
</dbReference>
<reference evidence="20" key="1">
    <citation type="journal article" date="2013" name="Nature">
        <title>Draft genome of the wheat A-genome progenitor Triticum urartu.</title>
        <authorList>
            <person name="Ling H.Q."/>
            <person name="Zhao S."/>
            <person name="Liu D."/>
            <person name="Wang J."/>
            <person name="Sun H."/>
            <person name="Zhang C."/>
            <person name="Fan H."/>
            <person name="Li D."/>
            <person name="Dong L."/>
            <person name="Tao Y."/>
            <person name="Gao C."/>
            <person name="Wu H."/>
            <person name="Li Y."/>
            <person name="Cui Y."/>
            <person name="Guo X."/>
            <person name="Zheng S."/>
            <person name="Wang B."/>
            <person name="Yu K."/>
            <person name="Liang Q."/>
            <person name="Yang W."/>
            <person name="Lou X."/>
            <person name="Chen J."/>
            <person name="Feng M."/>
            <person name="Jian J."/>
            <person name="Zhang X."/>
            <person name="Luo G."/>
            <person name="Jiang Y."/>
            <person name="Liu J."/>
            <person name="Wang Z."/>
            <person name="Sha Y."/>
            <person name="Zhang B."/>
            <person name="Wu H."/>
            <person name="Tang D."/>
            <person name="Shen Q."/>
            <person name="Xue P."/>
            <person name="Zou S."/>
            <person name="Wang X."/>
            <person name="Liu X."/>
            <person name="Wang F."/>
            <person name="Yang Y."/>
            <person name="An X."/>
            <person name="Dong Z."/>
            <person name="Zhang K."/>
            <person name="Zhang X."/>
            <person name="Luo M.C."/>
            <person name="Dvorak J."/>
            <person name="Tong Y."/>
            <person name="Wang J."/>
            <person name="Yang H."/>
            <person name="Li Z."/>
            <person name="Wang D."/>
            <person name="Zhang A."/>
            <person name="Wang J."/>
        </authorList>
    </citation>
    <scope>NUCLEOTIDE SEQUENCE</scope>
    <source>
        <strain evidence="20">cv. G1812</strain>
    </source>
</reference>
<evidence type="ECO:0000256" key="16">
    <source>
        <dbReference type="RuleBase" id="RU000304"/>
    </source>
</evidence>
<keyword evidence="4" id="KW-0808">Transferase</keyword>
<dbReference type="Proteomes" id="UP000015106">
    <property type="component" value="Chromosome 1"/>
</dbReference>
<evidence type="ECO:0000256" key="8">
    <source>
        <dbReference type="ARBA" id="ARBA00022741"/>
    </source>
</evidence>
<evidence type="ECO:0000256" key="1">
    <source>
        <dbReference type="ARBA" id="ARBA00004479"/>
    </source>
</evidence>
<evidence type="ECO:0000256" key="7">
    <source>
        <dbReference type="ARBA" id="ARBA00022737"/>
    </source>
</evidence>
<dbReference type="PROSITE" id="PS00108">
    <property type="entry name" value="PROTEIN_KINASE_ST"/>
    <property type="match status" value="1"/>
</dbReference>
<evidence type="ECO:0000256" key="4">
    <source>
        <dbReference type="ARBA" id="ARBA00022679"/>
    </source>
</evidence>
<dbReference type="InterPro" id="IPR000719">
    <property type="entry name" value="Prot_kinase_dom"/>
</dbReference>
<keyword evidence="7" id="KW-0677">Repeat</keyword>
<dbReference type="Gramene" id="TuG1812G0100003881.01.T01">
    <property type="protein sequence ID" value="TuG1812G0100003881.01.T01"/>
    <property type="gene ID" value="TuG1812G0100003881.01"/>
</dbReference>
<dbReference type="GO" id="GO:0016020">
    <property type="term" value="C:membrane"/>
    <property type="evidence" value="ECO:0007669"/>
    <property type="project" value="UniProtKB-SubCell"/>
</dbReference>
<dbReference type="SUPFAM" id="SSF56112">
    <property type="entry name" value="Protein kinase-like (PK-like)"/>
    <property type="match status" value="1"/>
</dbReference>
<organism evidence="19 20">
    <name type="scientific">Triticum urartu</name>
    <name type="common">Red wild einkorn</name>
    <name type="synonym">Crithodium urartu</name>
    <dbReference type="NCBI Taxonomy" id="4572"/>
    <lineage>
        <taxon>Eukaryota</taxon>
        <taxon>Viridiplantae</taxon>
        <taxon>Streptophyta</taxon>
        <taxon>Embryophyta</taxon>
        <taxon>Tracheophyta</taxon>
        <taxon>Spermatophyta</taxon>
        <taxon>Magnoliopsida</taxon>
        <taxon>Liliopsida</taxon>
        <taxon>Poales</taxon>
        <taxon>Poaceae</taxon>
        <taxon>BOP clade</taxon>
        <taxon>Pooideae</taxon>
        <taxon>Triticodae</taxon>
        <taxon>Triticeae</taxon>
        <taxon>Triticinae</taxon>
        <taxon>Triticum</taxon>
    </lineage>
</organism>
<evidence type="ECO:0000313" key="19">
    <source>
        <dbReference type="EnsemblPlants" id="TuG1812G0100003881.01.T01"/>
    </source>
</evidence>
<keyword evidence="8 15" id="KW-0547">Nucleotide-binding</keyword>
<protein>
    <recommendedName>
        <fullName evidence="18">Protein kinase domain-containing protein</fullName>
    </recommendedName>
</protein>
<feature type="binding site" evidence="15">
    <location>
        <position position="72"/>
    </location>
    <ligand>
        <name>ATP</name>
        <dbReference type="ChEBI" id="CHEBI:30616"/>
    </ligand>
</feature>
<evidence type="ECO:0000256" key="14">
    <source>
        <dbReference type="ARBA" id="ARBA00023180"/>
    </source>
</evidence>
<keyword evidence="2 16" id="KW-0723">Serine/threonine-protein kinase</keyword>
<keyword evidence="14" id="KW-0325">Glycoprotein</keyword>
<reference evidence="19" key="3">
    <citation type="submission" date="2022-06" db="UniProtKB">
        <authorList>
            <consortium name="EnsemblPlants"/>
        </authorList>
    </citation>
    <scope>IDENTIFICATION</scope>
</reference>
<dbReference type="PROSITE" id="PS00107">
    <property type="entry name" value="PROTEIN_KINASE_ATP"/>
    <property type="match status" value="1"/>
</dbReference>
<dbReference type="InterPro" id="IPR011009">
    <property type="entry name" value="Kinase-like_dom_sf"/>
</dbReference>
<dbReference type="Gene3D" id="1.10.510.10">
    <property type="entry name" value="Transferase(Phosphotransferase) domain 1"/>
    <property type="match status" value="1"/>
</dbReference>
<dbReference type="PROSITE" id="PS50011">
    <property type="entry name" value="PROTEIN_KINASE_DOM"/>
    <property type="match status" value="1"/>
</dbReference>
<dbReference type="EnsemblPlants" id="TuG1812G0100003881.01.T01">
    <property type="protein sequence ID" value="TuG1812G0100003881.01.T01"/>
    <property type="gene ID" value="TuG1812G0100003881.01"/>
</dbReference>
<keyword evidence="9" id="KW-0418">Kinase</keyword>
<keyword evidence="10 15" id="KW-0067">ATP-binding</keyword>
<feature type="domain" description="Protein kinase" evidence="18">
    <location>
        <begin position="44"/>
        <end position="310"/>
    </location>
</feature>
<dbReference type="Gene3D" id="3.30.200.20">
    <property type="entry name" value="Phosphorylase Kinase, domain 1"/>
    <property type="match status" value="1"/>
</dbReference>
<feature type="signal peptide" evidence="17">
    <location>
        <begin position="1"/>
        <end position="17"/>
    </location>
</feature>
<dbReference type="PANTHER" id="PTHR45631:SF114">
    <property type="entry name" value="OS05G0525800 PROTEIN"/>
    <property type="match status" value="1"/>
</dbReference>
<evidence type="ECO:0000313" key="20">
    <source>
        <dbReference type="Proteomes" id="UP000015106"/>
    </source>
</evidence>
<evidence type="ECO:0000256" key="15">
    <source>
        <dbReference type="PROSITE-ProRule" id="PRU10141"/>
    </source>
</evidence>
<evidence type="ECO:0000256" key="11">
    <source>
        <dbReference type="ARBA" id="ARBA00022989"/>
    </source>
</evidence>
<keyword evidence="12" id="KW-0472">Membrane</keyword>
<dbReference type="SMART" id="SM00220">
    <property type="entry name" value="S_TKc"/>
    <property type="match status" value="1"/>
</dbReference>
<keyword evidence="11" id="KW-1133">Transmembrane helix</keyword>
<dbReference type="PANTHER" id="PTHR45631">
    <property type="entry name" value="OS07G0107800 PROTEIN-RELATED"/>
    <property type="match status" value="1"/>
</dbReference>
<evidence type="ECO:0000256" key="5">
    <source>
        <dbReference type="ARBA" id="ARBA00022692"/>
    </source>
</evidence>
<evidence type="ECO:0000256" key="9">
    <source>
        <dbReference type="ARBA" id="ARBA00022777"/>
    </source>
</evidence>
<dbReference type="AlphaFoldDB" id="A0A8R7K349"/>
<evidence type="ECO:0000256" key="13">
    <source>
        <dbReference type="ARBA" id="ARBA00023170"/>
    </source>
</evidence>
<keyword evidence="13" id="KW-0675">Receptor</keyword>
<dbReference type="InterPro" id="IPR001245">
    <property type="entry name" value="Ser-Thr/Tyr_kinase_cat_dom"/>
</dbReference>
<evidence type="ECO:0000256" key="10">
    <source>
        <dbReference type="ARBA" id="ARBA00022840"/>
    </source>
</evidence>
<keyword evidence="3" id="KW-0433">Leucine-rich repeat</keyword>
<evidence type="ECO:0000256" key="2">
    <source>
        <dbReference type="ARBA" id="ARBA00022527"/>
    </source>
</evidence>
<dbReference type="InterPro" id="IPR017441">
    <property type="entry name" value="Protein_kinase_ATP_BS"/>
</dbReference>
<evidence type="ECO:0000256" key="6">
    <source>
        <dbReference type="ARBA" id="ARBA00022729"/>
    </source>
</evidence>
<name>A0A8R7K349_TRIUA</name>
<sequence>MVVIVVVVLFCFIRRKGQDDLYGDSSLQLESRRFTYEELKMITNNFERVLGRGGFGYVYDGFIEDGTQVAVKLRSHSSSQGVKEFLAEARILTRIHHKNLVTMIGYCKDGEYLALVYGYMSEGTLHDHIEGQCLSWRQRLRIALESAQGIEYFHKGCNPPLVHRDVKATNILLNAKMEARIADFGLSKALNKHVSTTTLVGTPWYVDPEDQATMQATAKSNVYSFGVVLLEIVTGKPAILQEVAPISIIQWARQHMSQGNIESVVDARMSGIYDVNSVWKVVEIALKCTEYASTQRPTMTGLVVQLQECIDLEEGRTLEDANDDAYSSRGGDNLNLTYDGYFDNQSIDIDQNNTAFQPEHNVKRVLAMSTGPIAR</sequence>
<comment type="similarity">
    <text evidence="16">Belongs to the protein kinase superfamily.</text>
</comment>
<dbReference type="Pfam" id="PF07714">
    <property type="entry name" value="PK_Tyr_Ser-Thr"/>
    <property type="match status" value="1"/>
</dbReference>
<proteinExistence type="inferred from homology"/>
<dbReference type="FunFam" id="1.10.510.10:FF:000388">
    <property type="entry name" value="Leucine-rich repeat receptor-like tyrosine-protein kinase PXC3"/>
    <property type="match status" value="1"/>
</dbReference>
<keyword evidence="20" id="KW-1185">Reference proteome</keyword>
<evidence type="ECO:0000256" key="12">
    <source>
        <dbReference type="ARBA" id="ARBA00023136"/>
    </source>
</evidence>
<accession>A0A8R7K349</accession>